<evidence type="ECO:0000313" key="2">
    <source>
        <dbReference type="EMBL" id="KAF6349024.1"/>
    </source>
</evidence>
<reference evidence="2 3" key="1">
    <citation type="journal article" date="2020" name="Nature">
        <title>Six reference-quality genomes reveal evolution of bat adaptations.</title>
        <authorList>
            <person name="Jebb D."/>
            <person name="Huang Z."/>
            <person name="Pippel M."/>
            <person name="Hughes G.M."/>
            <person name="Lavrichenko K."/>
            <person name="Devanna P."/>
            <person name="Winkler S."/>
            <person name="Jermiin L.S."/>
            <person name="Skirmuntt E.C."/>
            <person name="Katzourakis A."/>
            <person name="Burkitt-Gray L."/>
            <person name="Ray D.A."/>
            <person name="Sullivan K.A.M."/>
            <person name="Roscito J.G."/>
            <person name="Kirilenko B.M."/>
            <person name="Davalos L.M."/>
            <person name="Corthals A.P."/>
            <person name="Power M.L."/>
            <person name="Jones G."/>
            <person name="Ransome R.D."/>
            <person name="Dechmann D.K.N."/>
            <person name="Locatelli A.G."/>
            <person name="Puechmaille S.J."/>
            <person name="Fedrigo O."/>
            <person name="Jarvis E.D."/>
            <person name="Hiller M."/>
            <person name="Vernes S.C."/>
            <person name="Myers E.W."/>
            <person name="Teeling E.C."/>
        </authorList>
    </citation>
    <scope>NUCLEOTIDE SEQUENCE [LARGE SCALE GENOMIC DNA]</scope>
    <source>
        <strain evidence="2">MMyoMyo1</strain>
        <tissue evidence="2">Flight muscle</tissue>
    </source>
</reference>
<accession>A0A7J7XH76</accession>
<organism evidence="2 3">
    <name type="scientific">Myotis myotis</name>
    <name type="common">Greater mouse-eared bat</name>
    <name type="synonym">Vespertilio myotis</name>
    <dbReference type="NCBI Taxonomy" id="51298"/>
    <lineage>
        <taxon>Eukaryota</taxon>
        <taxon>Metazoa</taxon>
        <taxon>Chordata</taxon>
        <taxon>Craniata</taxon>
        <taxon>Vertebrata</taxon>
        <taxon>Euteleostomi</taxon>
        <taxon>Mammalia</taxon>
        <taxon>Eutheria</taxon>
        <taxon>Laurasiatheria</taxon>
        <taxon>Chiroptera</taxon>
        <taxon>Yangochiroptera</taxon>
        <taxon>Vespertilionidae</taxon>
        <taxon>Myotis</taxon>
    </lineage>
</organism>
<protein>
    <submittedName>
        <fullName evidence="2">Uncharacterized protein</fullName>
    </submittedName>
</protein>
<sequence>MQAPHTPALFPAAQVCVASRRRAYGRVRGRRAETPRGQSQAVPSEGRGGSGAASQLRDLGPDALPPGPRFLWFLCIAGLLAATNDAHMEAPRDGRRERGEKSPNGASTRGEPREIVAFAV</sequence>
<name>A0A7J7XH76_MYOMY</name>
<dbReference type="Proteomes" id="UP000527355">
    <property type="component" value="Unassembled WGS sequence"/>
</dbReference>
<comment type="caution">
    <text evidence="2">The sequence shown here is derived from an EMBL/GenBank/DDBJ whole genome shotgun (WGS) entry which is preliminary data.</text>
</comment>
<dbReference type="EMBL" id="JABWUV010000006">
    <property type="protein sequence ID" value="KAF6349024.1"/>
    <property type="molecule type" value="Genomic_DNA"/>
</dbReference>
<evidence type="ECO:0000256" key="1">
    <source>
        <dbReference type="SAM" id="MobiDB-lite"/>
    </source>
</evidence>
<evidence type="ECO:0000313" key="3">
    <source>
        <dbReference type="Proteomes" id="UP000527355"/>
    </source>
</evidence>
<feature type="region of interest" description="Disordered" evidence="1">
    <location>
        <begin position="24"/>
        <end position="61"/>
    </location>
</feature>
<feature type="compositionally biased region" description="Basic and acidic residues" evidence="1">
    <location>
        <begin position="88"/>
        <end position="101"/>
    </location>
</feature>
<dbReference type="AlphaFoldDB" id="A0A7J7XH76"/>
<keyword evidence="3" id="KW-1185">Reference proteome</keyword>
<gene>
    <name evidence="2" type="ORF">mMyoMyo1_011611</name>
</gene>
<feature type="region of interest" description="Disordered" evidence="1">
    <location>
        <begin position="88"/>
        <end position="120"/>
    </location>
</feature>
<proteinExistence type="predicted"/>